<evidence type="ECO:0000256" key="6">
    <source>
        <dbReference type="RuleBase" id="RU363032"/>
    </source>
</evidence>
<evidence type="ECO:0000313" key="8">
    <source>
        <dbReference type="EMBL" id="SDD33195.1"/>
    </source>
</evidence>
<dbReference type="InterPro" id="IPR035906">
    <property type="entry name" value="MetI-like_sf"/>
</dbReference>
<gene>
    <name evidence="8" type="ORF">SAMN05421538_101388</name>
</gene>
<protein>
    <submittedName>
        <fullName evidence="8">Osmoprotectant transport system permease protein</fullName>
    </submittedName>
</protein>
<feature type="transmembrane region" description="Helical" evidence="6">
    <location>
        <begin position="362"/>
        <end position="385"/>
    </location>
</feature>
<keyword evidence="3 6" id="KW-0812">Transmembrane</keyword>
<dbReference type="PANTHER" id="PTHR30177:SF30">
    <property type="entry name" value="GLYCINE BETAINE UPTAKE SYSTEM PERMEASE PROTEIN YEHY"/>
    <property type="match status" value="1"/>
</dbReference>
<dbReference type="GO" id="GO:0031460">
    <property type="term" value="P:glycine betaine transport"/>
    <property type="evidence" value="ECO:0007669"/>
    <property type="project" value="TreeGrafter"/>
</dbReference>
<dbReference type="SUPFAM" id="SSF161098">
    <property type="entry name" value="MetI-like"/>
    <property type="match status" value="1"/>
</dbReference>
<feature type="transmembrane region" description="Helical" evidence="6">
    <location>
        <begin position="312"/>
        <end position="342"/>
    </location>
</feature>
<keyword evidence="5 6" id="KW-0472">Membrane</keyword>
<dbReference type="AlphaFoldDB" id="A0A1G6TY20"/>
<comment type="similarity">
    <text evidence="6">Belongs to the binding-protein-dependent transport system permease family.</text>
</comment>
<organism evidence="8 9">
    <name type="scientific">Paracoccus isoporae</name>
    <dbReference type="NCBI Taxonomy" id="591205"/>
    <lineage>
        <taxon>Bacteria</taxon>
        <taxon>Pseudomonadati</taxon>
        <taxon>Pseudomonadota</taxon>
        <taxon>Alphaproteobacteria</taxon>
        <taxon>Rhodobacterales</taxon>
        <taxon>Paracoccaceae</taxon>
        <taxon>Paracoccus</taxon>
    </lineage>
</organism>
<name>A0A1G6TY20_9RHOB</name>
<sequence length="398" mass="41303">MTEIPITADSPTGVAISRTGLLFAGLGLVALALPLVQFKPNRIVLGEGISLTAALGPPGWVVLLGLAVALLIGVTDRASLPIRLAIGVAGVAAAFLILGAAVRNLTPPDNNLARVSPAAGFWLLLLAFALMMADALSRMRLSLRLRWLMLAAVLAMLAAILWSGWLDGVSVMREYAARQDLFHRESLRHLILAFGSLGAAILVGLPLGILIYQVPRLKRAVLGVLNILQTIPSLAMFGLMIPLFGWVAATVPGAASIGVAGIGIFPALVALFLYSLLPVVSNTVVGLNGVSPATKEAAYGLGMTDAQVLGQVLIPLALPVLLAAVRIVLVQNIGLAVIAGLIGGGGYGTFVFQGLNQTAMDLVLLGALPTIALALTAGIALDLLVEALDHRKRRRDAP</sequence>
<feature type="transmembrane region" description="Helical" evidence="6">
    <location>
        <begin position="82"/>
        <end position="102"/>
    </location>
</feature>
<evidence type="ECO:0000259" key="7">
    <source>
        <dbReference type="PROSITE" id="PS50928"/>
    </source>
</evidence>
<evidence type="ECO:0000256" key="3">
    <source>
        <dbReference type="ARBA" id="ARBA00022692"/>
    </source>
</evidence>
<dbReference type="PROSITE" id="PS50928">
    <property type="entry name" value="ABC_TM1"/>
    <property type="match status" value="1"/>
</dbReference>
<dbReference type="GO" id="GO:0055085">
    <property type="term" value="P:transmembrane transport"/>
    <property type="evidence" value="ECO:0007669"/>
    <property type="project" value="InterPro"/>
</dbReference>
<evidence type="ECO:0000256" key="4">
    <source>
        <dbReference type="ARBA" id="ARBA00022989"/>
    </source>
</evidence>
<dbReference type="Proteomes" id="UP000199344">
    <property type="component" value="Unassembled WGS sequence"/>
</dbReference>
<dbReference type="InterPro" id="IPR000515">
    <property type="entry name" value="MetI-like"/>
</dbReference>
<dbReference type="PANTHER" id="PTHR30177">
    <property type="entry name" value="GLYCINE BETAINE/L-PROLINE TRANSPORT SYSTEM PERMEASE PROTEIN PROW"/>
    <property type="match status" value="1"/>
</dbReference>
<keyword evidence="4 6" id="KW-1133">Transmembrane helix</keyword>
<dbReference type="Pfam" id="PF00528">
    <property type="entry name" value="BPD_transp_1"/>
    <property type="match status" value="1"/>
</dbReference>
<dbReference type="Gene3D" id="1.10.3720.10">
    <property type="entry name" value="MetI-like"/>
    <property type="match status" value="1"/>
</dbReference>
<keyword evidence="2 6" id="KW-0813">Transport</keyword>
<evidence type="ECO:0000256" key="1">
    <source>
        <dbReference type="ARBA" id="ARBA00004651"/>
    </source>
</evidence>
<dbReference type="EMBL" id="FNAH01000001">
    <property type="protein sequence ID" value="SDD33195.1"/>
    <property type="molecule type" value="Genomic_DNA"/>
</dbReference>
<evidence type="ECO:0000256" key="5">
    <source>
        <dbReference type="ARBA" id="ARBA00023136"/>
    </source>
</evidence>
<dbReference type="RefSeq" id="WP_090520354.1">
    <property type="nucleotide sequence ID" value="NZ_FNAH01000001.1"/>
</dbReference>
<dbReference type="OrthoDB" id="9801163at2"/>
<feature type="transmembrane region" description="Helical" evidence="6">
    <location>
        <begin position="114"/>
        <end position="133"/>
    </location>
</feature>
<comment type="subcellular location">
    <subcellularLocation>
        <location evidence="1 6">Cell membrane</location>
        <topology evidence="1 6">Multi-pass membrane protein</topology>
    </subcellularLocation>
</comment>
<feature type="transmembrane region" description="Helical" evidence="6">
    <location>
        <begin position="20"/>
        <end position="38"/>
    </location>
</feature>
<proteinExistence type="inferred from homology"/>
<feature type="transmembrane region" description="Helical" evidence="6">
    <location>
        <begin position="224"/>
        <end position="248"/>
    </location>
</feature>
<feature type="transmembrane region" description="Helical" evidence="6">
    <location>
        <begin position="58"/>
        <end position="75"/>
    </location>
</feature>
<keyword evidence="9" id="KW-1185">Reference proteome</keyword>
<feature type="domain" description="ABC transmembrane type-1" evidence="7">
    <location>
        <begin position="186"/>
        <end position="381"/>
    </location>
</feature>
<feature type="transmembrane region" description="Helical" evidence="6">
    <location>
        <begin position="190"/>
        <end position="212"/>
    </location>
</feature>
<feature type="transmembrane region" description="Helical" evidence="6">
    <location>
        <begin position="145"/>
        <end position="165"/>
    </location>
</feature>
<accession>A0A1G6TY20</accession>
<evidence type="ECO:0000256" key="2">
    <source>
        <dbReference type="ARBA" id="ARBA00022448"/>
    </source>
</evidence>
<dbReference type="CDD" id="cd06261">
    <property type="entry name" value="TM_PBP2"/>
    <property type="match status" value="1"/>
</dbReference>
<dbReference type="InterPro" id="IPR051204">
    <property type="entry name" value="ABC_transp_perm/SBD"/>
</dbReference>
<dbReference type="STRING" id="591205.SAMN05421538_101388"/>
<evidence type="ECO:0000313" key="9">
    <source>
        <dbReference type="Proteomes" id="UP000199344"/>
    </source>
</evidence>
<reference evidence="8 9" key="1">
    <citation type="submission" date="2016-10" db="EMBL/GenBank/DDBJ databases">
        <authorList>
            <person name="de Groot N.N."/>
        </authorList>
    </citation>
    <scope>NUCLEOTIDE SEQUENCE [LARGE SCALE GENOMIC DNA]</scope>
    <source>
        <strain evidence="8 9">DSM 22220</strain>
    </source>
</reference>
<dbReference type="GO" id="GO:0005886">
    <property type="term" value="C:plasma membrane"/>
    <property type="evidence" value="ECO:0007669"/>
    <property type="project" value="UniProtKB-SubCell"/>
</dbReference>
<feature type="transmembrane region" description="Helical" evidence="6">
    <location>
        <begin position="254"/>
        <end position="277"/>
    </location>
</feature>